<dbReference type="KEGG" id="gtl:EP073_01345"/>
<dbReference type="InterPro" id="IPR053188">
    <property type="entry name" value="FkbM_Methyltransferase"/>
</dbReference>
<evidence type="ECO:0000313" key="3">
    <source>
        <dbReference type="Proteomes" id="UP000287502"/>
    </source>
</evidence>
<dbReference type="OrthoDB" id="490071at2"/>
<feature type="domain" description="Methyltransferase FkbM" evidence="1">
    <location>
        <begin position="42"/>
        <end position="184"/>
    </location>
</feature>
<dbReference type="NCBIfam" id="TIGR01444">
    <property type="entry name" value="fkbM_fam"/>
    <property type="match status" value="1"/>
</dbReference>
<keyword evidence="2" id="KW-0808">Transferase</keyword>
<name>A0A410JV99_9BACT</name>
<evidence type="ECO:0000259" key="1">
    <source>
        <dbReference type="Pfam" id="PF05050"/>
    </source>
</evidence>
<organism evidence="2 3">
    <name type="scientific">Geovibrio thiophilus</name>
    <dbReference type="NCBI Taxonomy" id="139438"/>
    <lineage>
        <taxon>Bacteria</taxon>
        <taxon>Pseudomonadati</taxon>
        <taxon>Deferribacterota</taxon>
        <taxon>Deferribacteres</taxon>
        <taxon>Deferribacterales</taxon>
        <taxon>Geovibrionaceae</taxon>
        <taxon>Geovibrio</taxon>
    </lineage>
</organism>
<dbReference type="Gene3D" id="3.40.50.150">
    <property type="entry name" value="Vaccinia Virus protein VP39"/>
    <property type="match status" value="1"/>
</dbReference>
<sequence length="241" mass="26828">MFKRNGLLSVLTHIKNKGVNPQTVIDVGVAYGTNGLYGVFDSVRYLMVEPLEEYKGVLDKIVSEYPAVYTLSAAGSREGSVTMNVHPDMSGSSVLKESEGAHVDGVERTVPVVTLDGETEKYGLKGPFVIKIDVQGFELEVLKGAEKILKETEIVIMEVSLFQFYKESPTFFDVVAFMNERNFSVYDIFGATYRPLDDALGQVDLVFVANGSVLRETHHYASFEQRKTLTAERVRKLNPNI</sequence>
<keyword evidence="2" id="KW-0489">Methyltransferase</keyword>
<dbReference type="EMBL" id="CP035108">
    <property type="protein sequence ID" value="QAR32093.1"/>
    <property type="molecule type" value="Genomic_DNA"/>
</dbReference>
<protein>
    <submittedName>
        <fullName evidence="2">FkbM family methyltransferase</fullName>
    </submittedName>
</protein>
<dbReference type="Proteomes" id="UP000287502">
    <property type="component" value="Chromosome"/>
</dbReference>
<dbReference type="InterPro" id="IPR006342">
    <property type="entry name" value="FkbM_mtfrase"/>
</dbReference>
<gene>
    <name evidence="2" type="ORF">EP073_01345</name>
</gene>
<dbReference type="SUPFAM" id="SSF53335">
    <property type="entry name" value="S-adenosyl-L-methionine-dependent methyltransferases"/>
    <property type="match status" value="1"/>
</dbReference>
<keyword evidence="3" id="KW-1185">Reference proteome</keyword>
<dbReference type="Pfam" id="PF05050">
    <property type="entry name" value="Methyltransf_21"/>
    <property type="match status" value="1"/>
</dbReference>
<dbReference type="RefSeq" id="WP_128465380.1">
    <property type="nucleotide sequence ID" value="NZ_CP035108.1"/>
</dbReference>
<accession>A0A410JV99</accession>
<dbReference type="InterPro" id="IPR029063">
    <property type="entry name" value="SAM-dependent_MTases_sf"/>
</dbReference>
<dbReference type="GO" id="GO:0008171">
    <property type="term" value="F:O-methyltransferase activity"/>
    <property type="evidence" value="ECO:0007669"/>
    <property type="project" value="TreeGrafter"/>
</dbReference>
<dbReference type="PANTHER" id="PTHR36973:SF4">
    <property type="entry name" value="NODULATION PROTEIN"/>
    <property type="match status" value="1"/>
</dbReference>
<dbReference type="AlphaFoldDB" id="A0A410JV99"/>
<reference evidence="2 3" key="1">
    <citation type="submission" date="2019-01" db="EMBL/GenBank/DDBJ databases">
        <title>Geovibrio thiophilus DSM 11263, complete genome.</title>
        <authorList>
            <person name="Spring S."/>
            <person name="Bunk B."/>
            <person name="Sproer C."/>
        </authorList>
    </citation>
    <scope>NUCLEOTIDE SEQUENCE [LARGE SCALE GENOMIC DNA]</scope>
    <source>
        <strain evidence="2 3">DSM 11263</strain>
    </source>
</reference>
<evidence type="ECO:0000313" key="2">
    <source>
        <dbReference type="EMBL" id="QAR32093.1"/>
    </source>
</evidence>
<dbReference type="GO" id="GO:0032259">
    <property type="term" value="P:methylation"/>
    <property type="evidence" value="ECO:0007669"/>
    <property type="project" value="UniProtKB-KW"/>
</dbReference>
<proteinExistence type="predicted"/>
<dbReference type="PANTHER" id="PTHR36973">
    <property type="entry name" value="SLL1456 PROTEIN-RELATED"/>
    <property type="match status" value="1"/>
</dbReference>